<accession>A0A1F8F4W1</accession>
<evidence type="ECO:0000259" key="10">
    <source>
        <dbReference type="Pfam" id="PF02911"/>
    </source>
</evidence>
<comment type="similarity">
    <text evidence="2 8">Belongs to the Fmt family.</text>
</comment>
<dbReference type="PANTHER" id="PTHR11138:SF5">
    <property type="entry name" value="METHIONYL-TRNA FORMYLTRANSFERASE, MITOCHONDRIAL"/>
    <property type="match status" value="1"/>
</dbReference>
<evidence type="ECO:0000256" key="1">
    <source>
        <dbReference type="ARBA" id="ARBA00002606"/>
    </source>
</evidence>
<evidence type="ECO:0000256" key="7">
    <source>
        <dbReference type="ARBA" id="ARBA00048558"/>
    </source>
</evidence>
<evidence type="ECO:0000313" key="11">
    <source>
        <dbReference type="EMBL" id="OGN08171.1"/>
    </source>
</evidence>
<dbReference type="InterPro" id="IPR037022">
    <property type="entry name" value="Formyl_trans_C_sf"/>
</dbReference>
<dbReference type="EMBL" id="MGJP01000067">
    <property type="protein sequence ID" value="OGN08171.1"/>
    <property type="molecule type" value="Genomic_DNA"/>
</dbReference>
<dbReference type="HAMAP" id="MF_00182">
    <property type="entry name" value="Formyl_trans"/>
    <property type="match status" value="1"/>
</dbReference>
<dbReference type="InterPro" id="IPR044135">
    <property type="entry name" value="Met-tRNA-FMT_C"/>
</dbReference>
<dbReference type="CDD" id="cd08704">
    <property type="entry name" value="Met_tRNA_FMT_C"/>
    <property type="match status" value="1"/>
</dbReference>
<dbReference type="CDD" id="cd08646">
    <property type="entry name" value="FMT_core_Met-tRNA-FMT_N"/>
    <property type="match status" value="1"/>
</dbReference>
<proteinExistence type="inferred from homology"/>
<comment type="catalytic activity">
    <reaction evidence="7 8">
        <text>L-methionyl-tRNA(fMet) + (6R)-10-formyltetrahydrofolate = N-formyl-L-methionyl-tRNA(fMet) + (6S)-5,6,7,8-tetrahydrofolate + H(+)</text>
        <dbReference type="Rhea" id="RHEA:24380"/>
        <dbReference type="Rhea" id="RHEA-COMP:9952"/>
        <dbReference type="Rhea" id="RHEA-COMP:9953"/>
        <dbReference type="ChEBI" id="CHEBI:15378"/>
        <dbReference type="ChEBI" id="CHEBI:57453"/>
        <dbReference type="ChEBI" id="CHEBI:78530"/>
        <dbReference type="ChEBI" id="CHEBI:78844"/>
        <dbReference type="ChEBI" id="CHEBI:195366"/>
        <dbReference type="EC" id="2.1.2.9"/>
    </reaction>
</comment>
<feature type="domain" description="Formyl transferase N-terminal" evidence="9">
    <location>
        <begin position="7"/>
        <end position="185"/>
    </location>
</feature>
<evidence type="ECO:0000256" key="2">
    <source>
        <dbReference type="ARBA" id="ARBA00010699"/>
    </source>
</evidence>
<evidence type="ECO:0000256" key="8">
    <source>
        <dbReference type="HAMAP-Rule" id="MF_00182"/>
    </source>
</evidence>
<dbReference type="SUPFAM" id="SSF50486">
    <property type="entry name" value="FMT C-terminal domain-like"/>
    <property type="match status" value="1"/>
</dbReference>
<evidence type="ECO:0000313" key="12">
    <source>
        <dbReference type="Proteomes" id="UP000177167"/>
    </source>
</evidence>
<feature type="domain" description="Formyl transferase C-terminal" evidence="10">
    <location>
        <begin position="209"/>
        <end position="305"/>
    </location>
</feature>
<feature type="binding site" evidence="8">
    <location>
        <begin position="114"/>
        <end position="117"/>
    </location>
    <ligand>
        <name>(6S)-5,6,7,8-tetrahydrofolate</name>
        <dbReference type="ChEBI" id="CHEBI:57453"/>
    </ligand>
</feature>
<dbReference type="InterPro" id="IPR011034">
    <property type="entry name" value="Formyl_transferase-like_C_sf"/>
</dbReference>
<evidence type="ECO:0000259" key="9">
    <source>
        <dbReference type="Pfam" id="PF00551"/>
    </source>
</evidence>
<dbReference type="InterPro" id="IPR036477">
    <property type="entry name" value="Formyl_transf_N_sf"/>
</dbReference>
<comment type="function">
    <text evidence="1 8">Attaches a formyl group to the free amino group of methionyl-tRNA(fMet). The formyl group appears to play a dual role in the initiator identity of N-formylmethionyl-tRNA by promoting its recognition by IF2 and preventing the misappropriation of this tRNA by the elongation apparatus.</text>
</comment>
<dbReference type="InterPro" id="IPR002376">
    <property type="entry name" value="Formyl_transf_N"/>
</dbReference>
<evidence type="ECO:0000256" key="5">
    <source>
        <dbReference type="ARBA" id="ARBA00022679"/>
    </source>
</evidence>
<evidence type="ECO:0000256" key="3">
    <source>
        <dbReference type="ARBA" id="ARBA00012261"/>
    </source>
</evidence>
<gene>
    <name evidence="8" type="primary">fmt</name>
    <name evidence="11" type="ORF">A3J46_00850</name>
</gene>
<reference evidence="11 12" key="1">
    <citation type="journal article" date="2016" name="Nat. Commun.">
        <title>Thousands of microbial genomes shed light on interconnected biogeochemical processes in an aquifer system.</title>
        <authorList>
            <person name="Anantharaman K."/>
            <person name="Brown C.T."/>
            <person name="Hug L.A."/>
            <person name="Sharon I."/>
            <person name="Castelle C.J."/>
            <person name="Probst A.J."/>
            <person name="Thomas B.C."/>
            <person name="Singh A."/>
            <person name="Wilkins M.J."/>
            <person name="Karaoz U."/>
            <person name="Brodie E.L."/>
            <person name="Williams K.H."/>
            <person name="Hubbard S.S."/>
            <person name="Banfield J.F."/>
        </authorList>
    </citation>
    <scope>NUCLEOTIDE SEQUENCE [LARGE SCALE GENOMIC DNA]</scope>
</reference>
<dbReference type="PANTHER" id="PTHR11138">
    <property type="entry name" value="METHIONYL-TRNA FORMYLTRANSFERASE"/>
    <property type="match status" value="1"/>
</dbReference>
<keyword evidence="6 8" id="KW-0648">Protein biosynthesis</keyword>
<dbReference type="NCBIfam" id="TIGR00460">
    <property type="entry name" value="fmt"/>
    <property type="match status" value="1"/>
</dbReference>
<dbReference type="GO" id="GO:0005829">
    <property type="term" value="C:cytosol"/>
    <property type="evidence" value="ECO:0007669"/>
    <property type="project" value="TreeGrafter"/>
</dbReference>
<evidence type="ECO:0000256" key="4">
    <source>
        <dbReference type="ARBA" id="ARBA00016014"/>
    </source>
</evidence>
<organism evidence="11 12">
    <name type="scientific">Candidatus Yanofskybacteria bacterium RIFCSPHIGHO2_02_FULL_41_11</name>
    <dbReference type="NCBI Taxonomy" id="1802675"/>
    <lineage>
        <taxon>Bacteria</taxon>
        <taxon>Candidatus Yanofskyibacteriota</taxon>
    </lineage>
</organism>
<dbReference type="SUPFAM" id="SSF53328">
    <property type="entry name" value="Formyltransferase"/>
    <property type="match status" value="1"/>
</dbReference>
<dbReference type="Proteomes" id="UP000177167">
    <property type="component" value="Unassembled WGS sequence"/>
</dbReference>
<protein>
    <recommendedName>
        <fullName evidence="4 8">Methionyl-tRNA formyltransferase</fullName>
        <ecNumber evidence="3 8">2.1.2.9</ecNumber>
    </recommendedName>
</protein>
<dbReference type="Pfam" id="PF00551">
    <property type="entry name" value="Formyl_trans_N"/>
    <property type="match status" value="1"/>
</dbReference>
<sequence length="315" mass="35341">MKSQAQNIVFFGTSEFAVPTLEALINVKYEIAAVITRPDKPIGRKQALSPSPIKILARQKNIKVLQPITLKSDEFFESFKKFNPDICIVTAYGKIIPSQYIEIPKYGFLNIHPSLLPKYRGPSPIQTAILNGEKEMGVTIIMVDEEVDHGLLLSTIAYSLSSKAYYKEIEKELAELGAKLLIETLPKYIRGEIAPEPQDHSQATFTKILSRENGRINWNEPAEKICNQIRALNPEPGTWTTWNNKVINIPIFNVGYPQVEENKPGMVIKVNKDIFVATGKGYLKLETIQLEGGREMPVKSFVNGYKDFIGSALDT</sequence>
<name>A0A1F8F4W1_9BACT</name>
<dbReference type="EC" id="2.1.2.9" evidence="3 8"/>
<dbReference type="InterPro" id="IPR005793">
    <property type="entry name" value="Formyl_trans_C"/>
</dbReference>
<dbReference type="Gene3D" id="3.10.25.10">
    <property type="entry name" value="Formyl transferase, C-terminal domain"/>
    <property type="match status" value="1"/>
</dbReference>
<dbReference type="InterPro" id="IPR041711">
    <property type="entry name" value="Met-tRNA-FMT_N"/>
</dbReference>
<evidence type="ECO:0000256" key="6">
    <source>
        <dbReference type="ARBA" id="ARBA00022917"/>
    </source>
</evidence>
<dbReference type="Pfam" id="PF02911">
    <property type="entry name" value="Formyl_trans_C"/>
    <property type="match status" value="1"/>
</dbReference>
<dbReference type="GO" id="GO:0004479">
    <property type="term" value="F:methionyl-tRNA formyltransferase activity"/>
    <property type="evidence" value="ECO:0007669"/>
    <property type="project" value="UniProtKB-UniRule"/>
</dbReference>
<dbReference type="Gene3D" id="3.40.50.170">
    <property type="entry name" value="Formyl transferase, N-terminal domain"/>
    <property type="match status" value="1"/>
</dbReference>
<dbReference type="AlphaFoldDB" id="A0A1F8F4W1"/>
<dbReference type="InterPro" id="IPR005794">
    <property type="entry name" value="Fmt"/>
</dbReference>
<comment type="caution">
    <text evidence="11">The sequence shown here is derived from an EMBL/GenBank/DDBJ whole genome shotgun (WGS) entry which is preliminary data.</text>
</comment>
<keyword evidence="5 8" id="KW-0808">Transferase</keyword>